<gene>
    <name evidence="2" type="ORF">GCM10022204_00310</name>
</gene>
<organism evidence="2 3">
    <name type="scientific">Microlunatus aurantiacus</name>
    <dbReference type="NCBI Taxonomy" id="446786"/>
    <lineage>
        <taxon>Bacteria</taxon>
        <taxon>Bacillati</taxon>
        <taxon>Actinomycetota</taxon>
        <taxon>Actinomycetes</taxon>
        <taxon>Propionibacteriales</taxon>
        <taxon>Propionibacteriaceae</taxon>
        <taxon>Microlunatus</taxon>
    </lineage>
</organism>
<evidence type="ECO:0000313" key="3">
    <source>
        <dbReference type="Proteomes" id="UP001500051"/>
    </source>
</evidence>
<sequence>MAVVGRPEGFSYEQQGRDVVISHHGRRATTLRGAKALAFLAEVGFEDGQELMARLTGNYRRGNERTARQHPRNRRS</sequence>
<name>A0ABP7CFM1_9ACTN</name>
<protein>
    <submittedName>
        <fullName evidence="2">Uncharacterized protein</fullName>
    </submittedName>
</protein>
<comment type="caution">
    <text evidence="2">The sequence shown here is derived from an EMBL/GenBank/DDBJ whole genome shotgun (WGS) entry which is preliminary data.</text>
</comment>
<proteinExistence type="predicted"/>
<evidence type="ECO:0000256" key="1">
    <source>
        <dbReference type="SAM" id="MobiDB-lite"/>
    </source>
</evidence>
<reference evidence="3" key="1">
    <citation type="journal article" date="2019" name="Int. J. Syst. Evol. Microbiol.">
        <title>The Global Catalogue of Microorganisms (GCM) 10K type strain sequencing project: providing services to taxonomists for standard genome sequencing and annotation.</title>
        <authorList>
            <consortium name="The Broad Institute Genomics Platform"/>
            <consortium name="The Broad Institute Genome Sequencing Center for Infectious Disease"/>
            <person name="Wu L."/>
            <person name="Ma J."/>
        </authorList>
    </citation>
    <scope>NUCLEOTIDE SEQUENCE [LARGE SCALE GENOMIC DNA]</scope>
    <source>
        <strain evidence="3">JCM 16548</strain>
    </source>
</reference>
<evidence type="ECO:0000313" key="2">
    <source>
        <dbReference type="EMBL" id="GAA3689609.1"/>
    </source>
</evidence>
<accession>A0ABP7CFM1</accession>
<keyword evidence="3" id="KW-1185">Reference proteome</keyword>
<dbReference type="Proteomes" id="UP001500051">
    <property type="component" value="Unassembled WGS sequence"/>
</dbReference>
<feature type="region of interest" description="Disordered" evidence="1">
    <location>
        <begin position="56"/>
        <end position="76"/>
    </location>
</feature>
<dbReference type="EMBL" id="BAAAYX010000002">
    <property type="protein sequence ID" value="GAA3689609.1"/>
    <property type="molecule type" value="Genomic_DNA"/>
</dbReference>